<dbReference type="EMBL" id="MT631154">
    <property type="protein sequence ID" value="QNO45823.1"/>
    <property type="molecule type" value="Genomic_DNA"/>
</dbReference>
<evidence type="ECO:0000259" key="3">
    <source>
        <dbReference type="Pfam" id="PF01656"/>
    </source>
</evidence>
<dbReference type="InterPro" id="IPR050625">
    <property type="entry name" value="ParA/MinD_ATPase"/>
</dbReference>
<dbReference type="InterPro" id="IPR014433">
    <property type="entry name" value="CooC"/>
</dbReference>
<reference evidence="4" key="1">
    <citation type="submission" date="2020-06" db="EMBL/GenBank/DDBJ databases">
        <title>Unique genomic features of the anaerobic methanotrophic archaea.</title>
        <authorList>
            <person name="Chadwick G.L."/>
            <person name="Skennerton C.T."/>
            <person name="Laso-Perez R."/>
            <person name="Leu A.O."/>
            <person name="Speth D.R."/>
            <person name="Yu H."/>
            <person name="Morgan-Lang C."/>
            <person name="Hatzenpichler R."/>
            <person name="Goudeau D."/>
            <person name="Malmstrom R."/>
            <person name="Brazelton W.J."/>
            <person name="Woyke T."/>
            <person name="Hallam S.J."/>
            <person name="Tyson G.W."/>
            <person name="Wegener G."/>
            <person name="Boetius A."/>
            <person name="Orphan V."/>
        </authorList>
    </citation>
    <scope>NUCLEOTIDE SEQUENCE</scope>
</reference>
<proteinExistence type="predicted"/>
<accession>A0A7G9Y8U4</accession>
<dbReference type="EMBL" id="MT630970">
    <property type="protein sequence ID" value="QNO44428.1"/>
    <property type="molecule type" value="Genomic_DNA"/>
</dbReference>
<gene>
    <name evidence="5" type="ORF">OLDMCBNC_00029</name>
    <name evidence="4" type="ORF">POGJBKNB_00011</name>
</gene>
<dbReference type="PIRSF" id="PIRSF005647">
    <property type="entry name" value="CooC"/>
    <property type="match status" value="1"/>
</dbReference>
<dbReference type="GO" id="GO:0051782">
    <property type="term" value="P:negative regulation of cell division"/>
    <property type="evidence" value="ECO:0007669"/>
    <property type="project" value="TreeGrafter"/>
</dbReference>
<evidence type="ECO:0000313" key="5">
    <source>
        <dbReference type="EMBL" id="QNO45823.1"/>
    </source>
</evidence>
<dbReference type="GO" id="GO:0009898">
    <property type="term" value="C:cytoplasmic side of plasma membrane"/>
    <property type="evidence" value="ECO:0007669"/>
    <property type="project" value="TreeGrafter"/>
</dbReference>
<dbReference type="InterPro" id="IPR027417">
    <property type="entry name" value="P-loop_NTPase"/>
</dbReference>
<keyword evidence="2" id="KW-0067">ATP-binding</keyword>
<dbReference type="InterPro" id="IPR002586">
    <property type="entry name" value="CobQ/CobB/MinD/ParA_Nub-bd_dom"/>
</dbReference>
<feature type="domain" description="CobQ/CobB/MinD/ParA nucleotide binding" evidence="3">
    <location>
        <begin position="4"/>
        <end position="229"/>
    </location>
</feature>
<dbReference type="FunFam" id="3.40.50.300:FF:001573">
    <property type="entry name" value="Carbon monoxide dehydrogenase accessory protein CooC"/>
    <property type="match status" value="1"/>
</dbReference>
<keyword evidence="1" id="KW-0547">Nucleotide-binding</keyword>
<evidence type="ECO:0000256" key="1">
    <source>
        <dbReference type="ARBA" id="ARBA00022741"/>
    </source>
</evidence>
<evidence type="ECO:0000313" key="4">
    <source>
        <dbReference type="EMBL" id="QNO44428.1"/>
    </source>
</evidence>
<dbReference type="GO" id="GO:0016887">
    <property type="term" value="F:ATP hydrolysis activity"/>
    <property type="evidence" value="ECO:0007669"/>
    <property type="project" value="TreeGrafter"/>
</dbReference>
<dbReference type="CDD" id="cd02034">
    <property type="entry name" value="CooC1"/>
    <property type="match status" value="1"/>
</dbReference>
<dbReference type="PANTHER" id="PTHR43384:SF6">
    <property type="entry name" value="SEPTUM SITE-DETERMINING PROTEIN MIND HOMOLOG, CHLOROPLASTIC"/>
    <property type="match status" value="1"/>
</dbReference>
<name>A0A7G9Y8U4_9EURY</name>
<dbReference type="Gene3D" id="3.40.50.300">
    <property type="entry name" value="P-loop containing nucleotide triphosphate hydrolases"/>
    <property type="match status" value="1"/>
</dbReference>
<protein>
    <recommendedName>
        <fullName evidence="3">CobQ/CobB/MinD/ParA nucleotide binding domain-containing protein</fullName>
    </recommendedName>
</protein>
<dbReference type="GO" id="GO:0005829">
    <property type="term" value="C:cytosol"/>
    <property type="evidence" value="ECO:0007669"/>
    <property type="project" value="TreeGrafter"/>
</dbReference>
<dbReference type="GO" id="GO:0005524">
    <property type="term" value="F:ATP binding"/>
    <property type="evidence" value="ECO:0007669"/>
    <property type="project" value="UniProtKB-KW"/>
</dbReference>
<evidence type="ECO:0000256" key="2">
    <source>
        <dbReference type="ARBA" id="ARBA00022840"/>
    </source>
</evidence>
<dbReference type="SUPFAM" id="SSF52540">
    <property type="entry name" value="P-loop containing nucleoside triphosphate hydrolases"/>
    <property type="match status" value="1"/>
</dbReference>
<dbReference type="Pfam" id="PF01656">
    <property type="entry name" value="CbiA"/>
    <property type="match status" value="1"/>
</dbReference>
<organism evidence="4">
    <name type="scientific">Candidatus Methanogaster sp. ANME-2c ERB4</name>
    <dbReference type="NCBI Taxonomy" id="2759911"/>
    <lineage>
        <taxon>Archaea</taxon>
        <taxon>Methanobacteriati</taxon>
        <taxon>Methanobacteriota</taxon>
        <taxon>Stenosarchaea group</taxon>
        <taxon>Methanomicrobia</taxon>
        <taxon>Methanosarcinales</taxon>
        <taxon>ANME-2 cluster</taxon>
        <taxon>Candidatus Methanogasteraceae</taxon>
        <taxon>Candidatus Methanogaster</taxon>
    </lineage>
</organism>
<sequence length="251" mass="26092">MKIAITGKGGVGKTTLAGTLARLFAEDGFAVLAIDADPDMNLASAIGIEHPPAPLAEQKKLIEERAGTGMGGVFKLNPKVDDIVERFGVTERGVSMLTMGTVDTGGSGCMCPASSLLRALLRHVLLREESVVIIDMEAGIEHLGRGTARGVDLMIVVVEPGARSIETAARIRKLSREIGIKRLVAVVNRADERSLGIISGRLDELGIAVIGTIPYDAGLVQADINGKAPFDAGCDAVSAIGRVKDAIACGA</sequence>
<dbReference type="AlphaFoldDB" id="A0A7G9Y8U4"/>
<dbReference type="PANTHER" id="PTHR43384">
    <property type="entry name" value="SEPTUM SITE-DETERMINING PROTEIN MIND HOMOLOG, CHLOROPLASTIC-RELATED"/>
    <property type="match status" value="1"/>
</dbReference>